<dbReference type="InterPro" id="IPR056726">
    <property type="entry name" value="DUF7824"/>
</dbReference>
<dbReference type="Proteomes" id="UP000598996">
    <property type="component" value="Unassembled WGS sequence"/>
</dbReference>
<proteinExistence type="predicted"/>
<feature type="compositionally biased region" description="Pro residues" evidence="1">
    <location>
        <begin position="393"/>
        <end position="403"/>
    </location>
</feature>
<feature type="domain" description="DUF7824" evidence="2">
    <location>
        <begin position="522"/>
        <end position="586"/>
    </location>
</feature>
<dbReference type="RefSeq" id="WP_202994746.1">
    <property type="nucleotide sequence ID" value="NZ_JAENHO010000008.1"/>
</dbReference>
<evidence type="ECO:0000259" key="2">
    <source>
        <dbReference type="Pfam" id="PF25148"/>
    </source>
</evidence>
<dbReference type="Pfam" id="PF25148">
    <property type="entry name" value="DUF7824"/>
    <property type="match status" value="1"/>
</dbReference>
<protein>
    <recommendedName>
        <fullName evidence="2">DUF7824 domain-containing protein</fullName>
    </recommendedName>
</protein>
<evidence type="ECO:0000313" key="4">
    <source>
        <dbReference type="Proteomes" id="UP000598996"/>
    </source>
</evidence>
<comment type="caution">
    <text evidence="3">The sequence shown here is derived from an EMBL/GenBank/DDBJ whole genome shotgun (WGS) entry which is preliminary data.</text>
</comment>
<dbReference type="EMBL" id="JAENHO010000008">
    <property type="protein sequence ID" value="MBL7258105.1"/>
    <property type="molecule type" value="Genomic_DNA"/>
</dbReference>
<gene>
    <name evidence="3" type="ORF">JKJ07_27740</name>
</gene>
<name>A0ABS1VUH1_9ACTN</name>
<accession>A0ABS1VUH1</accession>
<keyword evidence="4" id="KW-1185">Reference proteome</keyword>
<sequence length="875" mass="93179">MKLTWDALRYKPWRGGLEGLTTLLVEAGEPERLAFGKEFEARFKALKGDEWWRVQPGTFGAYGLAALGTMPSAARTAAILGRRTMRDQWRHIPVPLALRVVRARELPWLGDLAGRLAAKLNPSDAYNESWPLLSALLLESETAPPVSEAVVRSWVFNVVHSGRLRDDPHLDLLLPAVFEIDGLGGELTVNSWDPGKRDGFADAVVRLTAEGRLERKVVLAATLDRLVRGDRPGFLRPFGALHDMLAPTVDELASHALDYAQLLPGAPSAVAGIAQRALRAVDDAGRLELDTLLDVSRPTLVRKEKTLVKTQLTWLDKVARREPGRVAEILETVGAAFDHPALDVQERALALVEKRSRGLDLVWLPSAAAGLGGDLPARAARLSPAPATGLGRPPLPGSALAPPPGPALLPPAIGSVAELAEEVAAILRDPTALRWEWVLAGLVTLRTAEDLSPLRHLLDREDDSLHNPRQAALGVLIRSILEPARGHLLETDRTWLETLSALRDHAVRGSLRPGLGGAPTKLLTLRIAEVASESPVPLLMATPTHVNGSLEPSILVERLRRAEAEGWQPLPLDLEQALLRLPRGTTPAVAEGLTSPDGRRLTDWLAAGGLPDPVSSRHEQAAPRQGPRRYGKQPEFGRLVVDLDPVRAGVLTVEEQLVTLSRSATVAEHVWVTAPTVLAATLPHHREVCAAWALPGLAALADRDQRAGSTVLPLLAENDGPFGPAMSLAVAYVLAARHELDRAAAVDAFVTLAARATSAVDEAGVETGGFGASVGRDLARLTTGGMIKLSRAVLSLADAHRGGASAAVWEVVAAALPPLLPAAPRGLPGLLELASLVAAATGARGEIPGLAEVAARPGSTSLLRESRRLRSVLGA</sequence>
<reference evidence="3 4" key="1">
    <citation type="submission" date="2021-01" db="EMBL/GenBank/DDBJ databases">
        <title>Actinoplanes sp. nov. LDG1-01 isolated from lichen.</title>
        <authorList>
            <person name="Saeng-In P."/>
            <person name="Phongsopitanun W."/>
            <person name="Kanchanasin P."/>
            <person name="Yuki M."/>
            <person name="Kudo T."/>
            <person name="Ohkuma M."/>
            <person name="Tanasupawat S."/>
        </authorList>
    </citation>
    <scope>NUCLEOTIDE SEQUENCE [LARGE SCALE GENOMIC DNA]</scope>
    <source>
        <strain evidence="3 4">LDG1-01</strain>
    </source>
</reference>
<evidence type="ECO:0000256" key="1">
    <source>
        <dbReference type="SAM" id="MobiDB-lite"/>
    </source>
</evidence>
<evidence type="ECO:0000313" key="3">
    <source>
        <dbReference type="EMBL" id="MBL7258105.1"/>
    </source>
</evidence>
<feature type="region of interest" description="Disordered" evidence="1">
    <location>
        <begin position="608"/>
        <end position="632"/>
    </location>
</feature>
<organism evidence="3 4">
    <name type="scientific">Paractinoplanes lichenicola</name>
    <dbReference type="NCBI Taxonomy" id="2802976"/>
    <lineage>
        <taxon>Bacteria</taxon>
        <taxon>Bacillati</taxon>
        <taxon>Actinomycetota</taxon>
        <taxon>Actinomycetes</taxon>
        <taxon>Micromonosporales</taxon>
        <taxon>Micromonosporaceae</taxon>
        <taxon>Paractinoplanes</taxon>
    </lineage>
</organism>
<feature type="compositionally biased region" description="Low complexity" evidence="1">
    <location>
        <begin position="383"/>
        <end position="392"/>
    </location>
</feature>
<feature type="region of interest" description="Disordered" evidence="1">
    <location>
        <begin position="383"/>
        <end position="403"/>
    </location>
</feature>